<dbReference type="EMBL" id="PFWS01000033">
    <property type="protein sequence ID" value="PJA47300.1"/>
    <property type="molecule type" value="Genomic_DNA"/>
</dbReference>
<keyword evidence="1" id="KW-0472">Membrane</keyword>
<keyword evidence="1" id="KW-1133">Transmembrane helix</keyword>
<name>A0A2M7XHD1_9BACT</name>
<evidence type="ECO:0000313" key="3">
    <source>
        <dbReference type="Proteomes" id="UP000229749"/>
    </source>
</evidence>
<feature type="transmembrane region" description="Helical" evidence="1">
    <location>
        <begin position="6"/>
        <end position="26"/>
    </location>
</feature>
<gene>
    <name evidence="2" type="ORF">CO172_02210</name>
</gene>
<evidence type="ECO:0000256" key="1">
    <source>
        <dbReference type="SAM" id="Phobius"/>
    </source>
</evidence>
<reference evidence="3" key="1">
    <citation type="submission" date="2017-09" db="EMBL/GenBank/DDBJ databases">
        <title>Depth-based differentiation of microbial function through sediment-hosted aquifers and enrichment of novel symbionts in the deep terrestrial subsurface.</title>
        <authorList>
            <person name="Probst A.J."/>
            <person name="Ladd B."/>
            <person name="Jarett J.K."/>
            <person name="Geller-Mcgrath D.E."/>
            <person name="Sieber C.M.K."/>
            <person name="Emerson J.B."/>
            <person name="Anantharaman K."/>
            <person name="Thomas B.C."/>
            <person name="Malmstrom R."/>
            <person name="Stieglmeier M."/>
            <person name="Klingl A."/>
            <person name="Woyke T."/>
            <person name="Ryan C.M."/>
            <person name="Banfield J.F."/>
        </authorList>
    </citation>
    <scope>NUCLEOTIDE SEQUENCE [LARGE SCALE GENOMIC DNA]</scope>
</reference>
<comment type="caution">
    <text evidence="2">The sequence shown here is derived from an EMBL/GenBank/DDBJ whole genome shotgun (WGS) entry which is preliminary data.</text>
</comment>
<dbReference type="AlphaFoldDB" id="A0A2M7XHD1"/>
<dbReference type="Proteomes" id="UP000229749">
    <property type="component" value="Unassembled WGS sequence"/>
</dbReference>
<accession>A0A2M7XHD1</accession>
<protein>
    <submittedName>
        <fullName evidence="2">Uncharacterized protein</fullName>
    </submittedName>
</protein>
<keyword evidence="1" id="KW-0812">Transmembrane</keyword>
<dbReference type="PROSITE" id="PS51257">
    <property type="entry name" value="PROKAR_LIPOPROTEIN"/>
    <property type="match status" value="1"/>
</dbReference>
<sequence length="188" mass="21698">MKKNWFWFFSLFIVIVFFGAGCPNFFSQNNKSNMTPYDEQEEMFVYKDPTYKFVLEYPSGIEIKPRPSEFHKTDYLGIPVDFFLSIRDYRQGTEAPENIFYVYSADSNLTTDTFINALIASDPSSISILNQELIEQGKLTITKIVSTTASGVEKRHYLFSINQSVIIFSEFLHQQEVADVLIASMQLD</sequence>
<evidence type="ECO:0000313" key="2">
    <source>
        <dbReference type="EMBL" id="PJA47300.1"/>
    </source>
</evidence>
<proteinExistence type="predicted"/>
<organism evidence="2 3">
    <name type="scientific">Candidatus Uhrbacteria bacterium CG_4_9_14_3_um_filter_36_7</name>
    <dbReference type="NCBI Taxonomy" id="1975033"/>
    <lineage>
        <taxon>Bacteria</taxon>
        <taxon>Candidatus Uhriibacteriota</taxon>
    </lineage>
</organism>